<dbReference type="CDD" id="cd00082">
    <property type="entry name" value="HisKA"/>
    <property type="match status" value="1"/>
</dbReference>
<gene>
    <name evidence="11" type="ORF">SCHCODRAFT_256920</name>
</gene>
<dbReference type="Pfam" id="PF00512">
    <property type="entry name" value="HisKA"/>
    <property type="match status" value="1"/>
</dbReference>
<dbReference type="AlphaFoldDB" id="D8Q1I8"/>
<evidence type="ECO:0000259" key="10">
    <source>
        <dbReference type="PROSITE" id="PS50110"/>
    </source>
</evidence>
<dbReference type="GeneID" id="9590966"/>
<protein>
    <recommendedName>
        <fullName evidence="2">histidine kinase</fullName>
        <ecNumber evidence="2">2.7.13.3</ecNumber>
    </recommendedName>
</protein>
<keyword evidence="5 11" id="KW-0418">Kinase</keyword>
<feature type="transmembrane region" description="Helical" evidence="8">
    <location>
        <begin position="278"/>
        <end position="294"/>
    </location>
</feature>
<dbReference type="PRINTS" id="PR00344">
    <property type="entry name" value="BCTRLSENSOR"/>
</dbReference>
<dbReference type="SUPFAM" id="SSF47384">
    <property type="entry name" value="Homodimeric domain of signal transducing histidine kinase"/>
    <property type="match status" value="1"/>
</dbReference>
<dbReference type="PANTHER" id="PTHR43047">
    <property type="entry name" value="TWO-COMPONENT HISTIDINE PROTEIN KINASE"/>
    <property type="match status" value="1"/>
</dbReference>
<dbReference type="InParanoid" id="D8Q1I8"/>
<dbReference type="Pfam" id="PF02518">
    <property type="entry name" value="HATPase_c"/>
    <property type="match status" value="1"/>
</dbReference>
<dbReference type="InterPro" id="IPR036890">
    <property type="entry name" value="HATPase_C_sf"/>
</dbReference>
<feature type="compositionally biased region" description="Low complexity" evidence="7">
    <location>
        <begin position="873"/>
        <end position="885"/>
    </location>
</feature>
<feature type="compositionally biased region" description="Pro residues" evidence="7">
    <location>
        <begin position="835"/>
        <end position="851"/>
    </location>
</feature>
<evidence type="ECO:0000256" key="5">
    <source>
        <dbReference type="ARBA" id="ARBA00022777"/>
    </source>
</evidence>
<reference evidence="11 12" key="1">
    <citation type="journal article" date="2010" name="Nat. Biotechnol.">
        <title>Genome sequence of the model mushroom Schizophyllum commune.</title>
        <authorList>
            <person name="Ohm R.A."/>
            <person name="de Jong J.F."/>
            <person name="Lugones L.G."/>
            <person name="Aerts A."/>
            <person name="Kothe E."/>
            <person name="Stajich J.E."/>
            <person name="de Vries R.P."/>
            <person name="Record E."/>
            <person name="Levasseur A."/>
            <person name="Baker S.E."/>
            <person name="Bartholomew K.A."/>
            <person name="Coutinho P.M."/>
            <person name="Erdmann S."/>
            <person name="Fowler T.J."/>
            <person name="Gathman A.C."/>
            <person name="Lombard V."/>
            <person name="Henrissat B."/>
            <person name="Knabe N."/>
            <person name="Kuees U."/>
            <person name="Lilly W.W."/>
            <person name="Lindquist E."/>
            <person name="Lucas S."/>
            <person name="Magnuson J.K."/>
            <person name="Piumi F."/>
            <person name="Raudaskoski M."/>
            <person name="Salamov A."/>
            <person name="Schmutz J."/>
            <person name="Schwarze F.W.M.R."/>
            <person name="vanKuyk P.A."/>
            <person name="Horton J.S."/>
            <person name="Grigoriev I.V."/>
            <person name="Woesten H.A.B."/>
        </authorList>
    </citation>
    <scope>NUCLEOTIDE SEQUENCE [LARGE SCALE GENOMIC DNA]</scope>
    <source>
        <strain evidence="12">H4-8 / FGSC 9210</strain>
    </source>
</reference>
<feature type="region of interest" description="Disordered" evidence="7">
    <location>
        <begin position="778"/>
        <end position="803"/>
    </location>
</feature>
<evidence type="ECO:0000313" key="11">
    <source>
        <dbReference type="EMBL" id="EFI97948.1"/>
    </source>
</evidence>
<dbReference type="PROSITE" id="PS50110">
    <property type="entry name" value="RESPONSE_REGULATORY"/>
    <property type="match status" value="1"/>
</dbReference>
<evidence type="ECO:0000313" key="12">
    <source>
        <dbReference type="Proteomes" id="UP000007431"/>
    </source>
</evidence>
<keyword evidence="4" id="KW-0808">Transferase</keyword>
<evidence type="ECO:0000256" key="4">
    <source>
        <dbReference type="ARBA" id="ARBA00022679"/>
    </source>
</evidence>
<dbReference type="Proteomes" id="UP000007431">
    <property type="component" value="Unassembled WGS sequence"/>
</dbReference>
<dbReference type="OMA" id="CLATWYC"/>
<dbReference type="CDD" id="cd17546">
    <property type="entry name" value="REC_hyHK_CKI1_RcsC-like"/>
    <property type="match status" value="1"/>
</dbReference>
<name>D8Q1I8_SCHCM</name>
<dbReference type="SMART" id="SM00448">
    <property type="entry name" value="REC"/>
    <property type="match status" value="1"/>
</dbReference>
<keyword evidence="8" id="KW-0472">Membrane</keyword>
<feature type="compositionally biased region" description="Basic and acidic residues" evidence="7">
    <location>
        <begin position="564"/>
        <end position="597"/>
    </location>
</feature>
<feature type="compositionally biased region" description="Polar residues" evidence="7">
    <location>
        <begin position="616"/>
        <end position="631"/>
    </location>
</feature>
<evidence type="ECO:0000256" key="3">
    <source>
        <dbReference type="ARBA" id="ARBA00022553"/>
    </source>
</evidence>
<keyword evidence="8" id="KW-1133">Transmembrane helix</keyword>
<feature type="region of interest" description="Disordered" evidence="7">
    <location>
        <begin position="830"/>
        <end position="908"/>
    </location>
</feature>
<dbReference type="EMBL" id="GL377305">
    <property type="protein sequence ID" value="EFI97948.1"/>
    <property type="molecule type" value="Genomic_DNA"/>
</dbReference>
<organism evidence="12">
    <name type="scientific">Schizophyllum commune (strain H4-8 / FGSC 9210)</name>
    <name type="common">Split gill fungus</name>
    <dbReference type="NCBI Taxonomy" id="578458"/>
    <lineage>
        <taxon>Eukaryota</taxon>
        <taxon>Fungi</taxon>
        <taxon>Dikarya</taxon>
        <taxon>Basidiomycota</taxon>
        <taxon>Agaricomycotina</taxon>
        <taxon>Agaricomycetes</taxon>
        <taxon>Agaricomycetidae</taxon>
        <taxon>Agaricales</taxon>
        <taxon>Schizophyllaceae</taxon>
        <taxon>Schizophyllum</taxon>
    </lineage>
</organism>
<dbReference type="KEGG" id="scm:SCHCO_02727986"/>
<feature type="domain" description="Histidine kinase" evidence="9">
    <location>
        <begin position="377"/>
        <end position="714"/>
    </location>
</feature>
<dbReference type="PROSITE" id="PS50109">
    <property type="entry name" value="HIS_KIN"/>
    <property type="match status" value="1"/>
</dbReference>
<evidence type="ECO:0000256" key="6">
    <source>
        <dbReference type="PROSITE-ProRule" id="PRU00169"/>
    </source>
</evidence>
<feature type="transmembrane region" description="Helical" evidence="8">
    <location>
        <begin position="145"/>
        <end position="164"/>
    </location>
</feature>
<feature type="compositionally biased region" description="Basic and acidic residues" evidence="7">
    <location>
        <begin position="605"/>
        <end position="615"/>
    </location>
</feature>
<dbReference type="Gene3D" id="3.30.565.10">
    <property type="entry name" value="Histidine kinase-like ATPase, C-terminal domain"/>
    <property type="match status" value="1"/>
</dbReference>
<dbReference type="eggNOG" id="KOG0519">
    <property type="taxonomic scope" value="Eukaryota"/>
</dbReference>
<dbReference type="InterPro" id="IPR004358">
    <property type="entry name" value="Sig_transdc_His_kin-like_C"/>
</dbReference>
<dbReference type="Pfam" id="PF00072">
    <property type="entry name" value="Response_reg"/>
    <property type="match status" value="1"/>
</dbReference>
<evidence type="ECO:0000256" key="2">
    <source>
        <dbReference type="ARBA" id="ARBA00012438"/>
    </source>
</evidence>
<dbReference type="Gene3D" id="3.40.50.2300">
    <property type="match status" value="1"/>
</dbReference>
<dbReference type="SUPFAM" id="SSF55874">
    <property type="entry name" value="ATPase domain of HSP90 chaperone/DNA topoisomerase II/histidine kinase"/>
    <property type="match status" value="2"/>
</dbReference>
<dbReference type="PANTHER" id="PTHR43047:SF66">
    <property type="entry name" value="HISKA"/>
    <property type="match status" value="1"/>
</dbReference>
<keyword evidence="3 6" id="KW-0597">Phosphoprotein</keyword>
<keyword evidence="8" id="KW-0812">Transmembrane</keyword>
<dbReference type="STRING" id="578458.D8Q1I8"/>
<dbReference type="VEuPathDB" id="FungiDB:SCHCODRAFT_02727986"/>
<dbReference type="InterPro" id="IPR005467">
    <property type="entry name" value="His_kinase_dom"/>
</dbReference>
<feature type="region of interest" description="Disordered" evidence="7">
    <location>
        <begin position="45"/>
        <end position="70"/>
    </location>
</feature>
<feature type="transmembrane region" description="Helical" evidence="8">
    <location>
        <begin position="300"/>
        <end position="317"/>
    </location>
</feature>
<proteinExistence type="predicted"/>
<feature type="modified residue" description="4-aspartylphosphate" evidence="6">
    <location>
        <position position="968"/>
    </location>
</feature>
<accession>D8Q1I8</accession>
<dbReference type="GO" id="GO:0009927">
    <property type="term" value="F:histidine phosphotransfer kinase activity"/>
    <property type="evidence" value="ECO:0007669"/>
    <property type="project" value="TreeGrafter"/>
</dbReference>
<dbReference type="RefSeq" id="XP_003032851.1">
    <property type="nucleotide sequence ID" value="XM_003032805.1"/>
</dbReference>
<dbReference type="GO" id="GO:0000155">
    <property type="term" value="F:phosphorelay sensor kinase activity"/>
    <property type="evidence" value="ECO:0007669"/>
    <property type="project" value="InterPro"/>
</dbReference>
<dbReference type="EC" id="2.7.13.3" evidence="2"/>
<dbReference type="InterPro" id="IPR003661">
    <property type="entry name" value="HisK_dim/P_dom"/>
</dbReference>
<feature type="domain" description="Response regulatory" evidence="10">
    <location>
        <begin position="916"/>
        <end position="1033"/>
    </location>
</feature>
<dbReference type="InterPro" id="IPR001789">
    <property type="entry name" value="Sig_transdc_resp-reg_receiver"/>
</dbReference>
<feature type="transmembrane region" description="Helical" evidence="8">
    <location>
        <begin position="184"/>
        <end position="202"/>
    </location>
</feature>
<dbReference type="OrthoDB" id="60033at2759"/>
<evidence type="ECO:0000256" key="7">
    <source>
        <dbReference type="SAM" id="MobiDB-lite"/>
    </source>
</evidence>
<dbReference type="HOGENOM" id="CLU_006108_0_0_1"/>
<comment type="catalytic activity">
    <reaction evidence="1">
        <text>ATP + protein L-histidine = ADP + protein N-phospho-L-histidine.</text>
        <dbReference type="EC" id="2.7.13.3"/>
    </reaction>
</comment>
<sequence>MDNGQALPLHNVHVVNFDERVKRDARPPWPQRIWTVIHFLHSKLTKTNTGTPSDGLGGKGPAGSRGTSVEGSLYGKTPASLYAASVNNPEYRHYVEHHDEESDWSVDEVVVSGEEDNQSVPPISDPVYYPDYPHASDSMRMRLRWAPLFWQAYYAVITFFHPTFPDKDAEIRYQKEQWHNNKMAAGYFSLYLVINWALYLWLNHSVTLYEYIAFYGVFTLFTLPVPVMVAINLNNKAPFIFQTWFCIATWYCALTEVIQIKECGFYTPEKNCHGKDFLAMYYYATGFPVIALFICARRSYMAFFQVVFFVLLNTMIIPDQTIYARNVVGYWLSYRMEKARRHLHQLNAQLKQAYFQLESSKQAEAQLSESRSLFAAYIFHEVRVPLNTAMLSFDSLQASGTLKKETVKTQTFEVHALEVSLKQMQQVLNDVLDLQKMDTGLFEFKPRPFPFHRTLSHIFSHLNVAAAAKGIPLAVKFDANIDEVRLRPNSPTPDEGLWVIGDEIRLRQIITNLGSNAIKFTGEGGAVTIVTKLVQTPADRHMREEEDERLAMDAREREIVEGRVREKEERDREERDREKEDGCLDPERDLEKERDPGHVTVEMGKMGEEERRTEDATSTDGKSSTGSPQSVSMRMFKFRVEVHDQGPGLTPGEFRKLRKFQPFVQTAIGKNSGKGSGLGLPIVRQLIALSGGKMGVISRKGEGAIFWFELSFPVATQGEVRAAKAMMSSIPPPPSIQTPSSPASLGTPNSPFAKPQAPFAFTSMASDTTVSTAFMQPFLPTPGSEATESTLAGSPGPLSGKRTSVLDMAGAALAETPGEEGEFRLDSGEKARMPMPQPLQRPVSRTPPPSLSPTVPRSPVDSAADHKGPHPAPLSNTTNTTPSTLQVPKPPRHAPSMTPSIPSVANGPIPAEEPLEILVVDDEPLTGKIMARLLQSMGAKVTTATDGQQCLDILLGPPERRFDLVCLDNSMPVMTGLEAVGKLRGAGRLDFVVGCTGNALVTDQGEYKDAGADMILTKPLTRDRLMDLVNIARYRRKHNITGRYSAHAAL</sequence>
<dbReference type="GO" id="GO:0005886">
    <property type="term" value="C:plasma membrane"/>
    <property type="evidence" value="ECO:0007669"/>
    <property type="project" value="TreeGrafter"/>
</dbReference>
<evidence type="ECO:0000256" key="1">
    <source>
        <dbReference type="ARBA" id="ARBA00000085"/>
    </source>
</evidence>
<dbReference type="Gene3D" id="1.10.287.130">
    <property type="match status" value="1"/>
</dbReference>
<dbReference type="InterPro" id="IPR036097">
    <property type="entry name" value="HisK_dim/P_sf"/>
</dbReference>
<feature type="transmembrane region" description="Helical" evidence="8">
    <location>
        <begin position="239"/>
        <end position="258"/>
    </location>
</feature>
<dbReference type="InterPro" id="IPR003594">
    <property type="entry name" value="HATPase_dom"/>
</dbReference>
<feature type="transmembrane region" description="Helical" evidence="8">
    <location>
        <begin position="214"/>
        <end position="233"/>
    </location>
</feature>
<feature type="region of interest" description="Disordered" evidence="7">
    <location>
        <begin position="564"/>
        <end position="631"/>
    </location>
</feature>
<evidence type="ECO:0000259" key="9">
    <source>
        <dbReference type="PROSITE" id="PS50109"/>
    </source>
</evidence>
<dbReference type="SMART" id="SM00387">
    <property type="entry name" value="HATPase_c"/>
    <property type="match status" value="1"/>
</dbReference>
<dbReference type="InterPro" id="IPR011006">
    <property type="entry name" value="CheY-like_superfamily"/>
</dbReference>
<dbReference type="SUPFAM" id="SSF52172">
    <property type="entry name" value="CheY-like"/>
    <property type="match status" value="1"/>
</dbReference>
<evidence type="ECO:0000256" key="8">
    <source>
        <dbReference type="SAM" id="Phobius"/>
    </source>
</evidence>
<dbReference type="SMART" id="SM00388">
    <property type="entry name" value="HisKA"/>
    <property type="match status" value="1"/>
</dbReference>
<keyword evidence="12" id="KW-1185">Reference proteome</keyword>